<comment type="caution">
    <text evidence="1">The sequence shown here is derived from an EMBL/GenBank/DDBJ whole genome shotgun (WGS) entry which is preliminary data.</text>
</comment>
<organism evidence="1 2">
    <name type="scientific">Holotrichia oblita</name>
    <name type="common">Chafer beetle</name>
    <dbReference type="NCBI Taxonomy" id="644536"/>
    <lineage>
        <taxon>Eukaryota</taxon>
        <taxon>Metazoa</taxon>
        <taxon>Ecdysozoa</taxon>
        <taxon>Arthropoda</taxon>
        <taxon>Hexapoda</taxon>
        <taxon>Insecta</taxon>
        <taxon>Pterygota</taxon>
        <taxon>Neoptera</taxon>
        <taxon>Endopterygota</taxon>
        <taxon>Coleoptera</taxon>
        <taxon>Polyphaga</taxon>
        <taxon>Scarabaeiformia</taxon>
        <taxon>Scarabaeidae</taxon>
        <taxon>Melolonthinae</taxon>
        <taxon>Holotrichia</taxon>
    </lineage>
</organism>
<dbReference type="EMBL" id="CM043015">
    <property type="protein sequence ID" value="KAI4469660.1"/>
    <property type="molecule type" value="Genomic_DNA"/>
</dbReference>
<evidence type="ECO:0000313" key="1">
    <source>
        <dbReference type="EMBL" id="KAI4469660.1"/>
    </source>
</evidence>
<protein>
    <submittedName>
        <fullName evidence="1">Uncharacterized protein</fullName>
    </submittedName>
</protein>
<reference evidence="1" key="1">
    <citation type="submission" date="2022-04" db="EMBL/GenBank/DDBJ databases">
        <title>Chromosome-scale genome assembly of Holotrichia oblita Faldermann.</title>
        <authorList>
            <person name="Rongchong L."/>
        </authorList>
    </citation>
    <scope>NUCLEOTIDE SEQUENCE</scope>
    <source>
        <strain evidence="1">81SQS9</strain>
    </source>
</reference>
<sequence>MPHVNKVCKARICTKIEERWSMRSVADEFGIAIQYIKIIFLSVDFPSYSGNLDVIENVWGLMARRINEQNLQVHNNEQLFHIVQTAWEEIPENYVINLIRSMPERINATVHPIFNTMFTDLPHVPKHQVAVRPNMTIPSYKPIEELHHENNIDVQGIHRHRYFQQPVPRTNAVLIPTLSLTIEPSAEEMGEEEQKTVRIRCKTFNKKIQTMYRESSAQTSPWQPDYKVIDGSDPEILKLDFLKWGAGLPVGIREVKLIERARMKRQWEKALPPAADAKSLTKRRNIIDAMEREEWAFREHEIEEVQTLRMDLLEKMLAELLENTKTRSEKKMRMFCQMKLAEREEKLAKLKKLSTREKRRLEFNHRGIIMKYNPMNVLDEHADYKSELYAPMMRHGVHPKRQHQVIDDHLRKYRAHYKGVDKYTTLPTWLERGPKLSDDCVKLPGTRLCLRQVTKKECSLRVRVPPKEEPLPTPEVEVVDDDEEENNQGLILVQSVLRGRAAQILVFEGRDNCRELIQELRSTHGVLSKQKIEVFKEKLEVKYDQREEVFCIANSNKIQEALSRLQGTLVGTLLDFLNKELRRLLDERKAHALGIMAERERQRREAAEAGRRQYELRRRLEHDEMFKQIVKIHQDTVDMYLEDIITEGMEFASKDEAKEYVIKLAKKFDEEITEKAPLLKDSVLEQEELIAELVHHFVLPEVEKAIIRQRIKKRQQIGLKSIHNELYNSIEKLPKPPPRNKRKIKKQKQRATIITDPSSEILEELIDYDQIAEQNLPSVQQMDHIEFGPSFEKEEVLDETEEEGEENGKEEEKPQVPPLLLEETNEPSSSVSVDSNLEIAESMGFVKCVAYNK</sequence>
<accession>A0ACB9TSM6</accession>
<keyword evidence="2" id="KW-1185">Reference proteome</keyword>
<dbReference type="Proteomes" id="UP001056778">
    <property type="component" value="Chromosome 1"/>
</dbReference>
<name>A0ACB9TSM6_HOLOL</name>
<evidence type="ECO:0000313" key="2">
    <source>
        <dbReference type="Proteomes" id="UP001056778"/>
    </source>
</evidence>
<proteinExistence type="predicted"/>
<gene>
    <name evidence="1" type="ORF">MML48_1g21384</name>
</gene>